<name>A0A1B6C4P9_9HEMI</name>
<evidence type="ECO:0000256" key="2">
    <source>
        <dbReference type="SAM" id="MobiDB-lite"/>
    </source>
</evidence>
<dbReference type="Gene3D" id="6.10.280.30">
    <property type="match status" value="2"/>
</dbReference>
<proteinExistence type="predicted"/>
<feature type="region of interest" description="Disordered" evidence="2">
    <location>
        <begin position="319"/>
        <end position="354"/>
    </location>
</feature>
<evidence type="ECO:0008006" key="4">
    <source>
        <dbReference type="Google" id="ProtNLM"/>
    </source>
</evidence>
<dbReference type="AlphaFoldDB" id="A0A1B6C4P9"/>
<evidence type="ECO:0000313" key="3">
    <source>
        <dbReference type="EMBL" id="JAS08210.1"/>
    </source>
</evidence>
<sequence>AATTCTSSEMLIGLVTDSVLQCFCRSCKAPLVAANRKNSPPLKKCKTKPRTKQPKKVKFIATEIRCHEQAKGGLKFDVILAEPAGTPPKPIQPLTNSKSSENIKENIEEKLKAADERRLSLEANKMAVLAAKLSKIEEASKKKDEQNNVFVTQTKEALDQKMELYSENREAYISDLKNKLRDHLVGVDKARKIFEKQTEEIKAEIDEKLKQAKVQRDENIKKIQDRLKQHEEQAKRVREALDEKVKKCELEIKNKLQQAKERREIMEKEQIEKLRLQNTIRKTHSTEIRLNLENERLSIEDITEKLKIAEQKRQKELEKKLEKSRENERRAEMVRQNKEKISSQEEEQETASSG</sequence>
<dbReference type="PROSITE" id="PS51663">
    <property type="entry name" value="STATHMIN_3"/>
    <property type="match status" value="1"/>
</dbReference>
<dbReference type="GO" id="GO:0031175">
    <property type="term" value="P:neuron projection development"/>
    <property type="evidence" value="ECO:0007669"/>
    <property type="project" value="TreeGrafter"/>
</dbReference>
<organism evidence="3">
    <name type="scientific">Clastoptera arizonana</name>
    <name type="common">Arizona spittle bug</name>
    <dbReference type="NCBI Taxonomy" id="38151"/>
    <lineage>
        <taxon>Eukaryota</taxon>
        <taxon>Metazoa</taxon>
        <taxon>Ecdysozoa</taxon>
        <taxon>Arthropoda</taxon>
        <taxon>Hexapoda</taxon>
        <taxon>Insecta</taxon>
        <taxon>Pterygota</taxon>
        <taxon>Neoptera</taxon>
        <taxon>Paraneoptera</taxon>
        <taxon>Hemiptera</taxon>
        <taxon>Auchenorrhyncha</taxon>
        <taxon>Cercopoidea</taxon>
        <taxon>Clastopteridae</taxon>
        <taxon>Clastoptera</taxon>
    </lineage>
</organism>
<evidence type="ECO:0000256" key="1">
    <source>
        <dbReference type="SAM" id="Coils"/>
    </source>
</evidence>
<dbReference type="GO" id="GO:0015631">
    <property type="term" value="F:tubulin binding"/>
    <property type="evidence" value="ECO:0007669"/>
    <property type="project" value="TreeGrafter"/>
</dbReference>
<dbReference type="GO" id="GO:0043005">
    <property type="term" value="C:neuron projection"/>
    <property type="evidence" value="ECO:0007669"/>
    <property type="project" value="TreeGrafter"/>
</dbReference>
<keyword evidence="1" id="KW-0175">Coiled coil</keyword>
<dbReference type="EMBL" id="GEDC01029088">
    <property type="protein sequence ID" value="JAS08210.1"/>
    <property type="molecule type" value="Transcribed_RNA"/>
</dbReference>
<dbReference type="GO" id="GO:0031110">
    <property type="term" value="P:regulation of microtubule polymerization or depolymerization"/>
    <property type="evidence" value="ECO:0007669"/>
    <property type="project" value="InterPro"/>
</dbReference>
<feature type="non-terminal residue" evidence="3">
    <location>
        <position position="1"/>
    </location>
</feature>
<feature type="compositionally biased region" description="Basic and acidic residues" evidence="2">
    <location>
        <begin position="319"/>
        <end position="343"/>
    </location>
</feature>
<dbReference type="GO" id="GO:0007019">
    <property type="term" value="P:microtubule depolymerization"/>
    <property type="evidence" value="ECO:0007669"/>
    <property type="project" value="TreeGrafter"/>
</dbReference>
<protein>
    <recommendedName>
        <fullName evidence="4">Stathmin</fullName>
    </recommendedName>
</protein>
<dbReference type="InterPro" id="IPR000956">
    <property type="entry name" value="Stathmin_fam"/>
</dbReference>
<dbReference type="SUPFAM" id="SSF101494">
    <property type="entry name" value="Stathmin"/>
    <property type="match status" value="1"/>
</dbReference>
<dbReference type="PANTHER" id="PTHR10104:SF1">
    <property type="entry name" value="STATHMIN, ISOFORM D"/>
    <property type="match status" value="1"/>
</dbReference>
<dbReference type="PANTHER" id="PTHR10104">
    <property type="entry name" value="STATHMIN"/>
    <property type="match status" value="1"/>
</dbReference>
<dbReference type="GO" id="GO:0005737">
    <property type="term" value="C:cytoplasm"/>
    <property type="evidence" value="ECO:0007669"/>
    <property type="project" value="TreeGrafter"/>
</dbReference>
<dbReference type="PRINTS" id="PR00345">
    <property type="entry name" value="STATHMIN"/>
</dbReference>
<accession>A0A1B6C4P9</accession>
<dbReference type="Pfam" id="PF00836">
    <property type="entry name" value="Stathmin"/>
    <property type="match status" value="1"/>
</dbReference>
<reference evidence="3" key="1">
    <citation type="submission" date="2015-12" db="EMBL/GenBank/DDBJ databases">
        <title>De novo transcriptome assembly of four potential Pierce s Disease insect vectors from Arizona vineyards.</title>
        <authorList>
            <person name="Tassone E.E."/>
        </authorList>
    </citation>
    <scope>NUCLEOTIDE SEQUENCE</scope>
</reference>
<gene>
    <name evidence="3" type="ORF">g.16903</name>
</gene>
<feature type="compositionally biased region" description="Acidic residues" evidence="2">
    <location>
        <begin position="344"/>
        <end position="354"/>
    </location>
</feature>
<feature type="coiled-coil region" evidence="1">
    <location>
        <begin position="97"/>
        <end position="124"/>
    </location>
</feature>
<dbReference type="InterPro" id="IPR036002">
    <property type="entry name" value="Stathmin_sf"/>
</dbReference>